<comment type="caution">
    <text evidence="2">The sequence shown here is derived from an EMBL/GenBank/DDBJ whole genome shotgun (WGS) entry which is preliminary data.</text>
</comment>
<dbReference type="Proteomes" id="UP001415857">
    <property type="component" value="Unassembled WGS sequence"/>
</dbReference>
<keyword evidence="3" id="KW-1185">Reference proteome</keyword>
<sequence length="399" mass="46259">MALITSESISQNSPIFDMQTFVVDDEPWQEGWVLFNRRQLLSITYIINMDGHLPLFGLVQQPEISPYLMPFPVLELLVCLETARTHAQREDKQSASESKSPSPSHTEPETSEETVEAVPLSYQLPTEITTTEKLLLTFPQMGEQMTPLENQDIRHPSSSSSKRFRGWTIEDVAQSLRMHQKLRRLAIPGLQDEVVREIKNIFHYSSPMLVENTIKRAIKSFGVEKVSHYRYSFSDIFIDQGGFSFKERLKLWTESRKQRPNNGRYDMYYRHELSHRRFRSIVEVVEFILFDICLEKKQKRKKRTSEDNSLPKGAKNKKKKVSSDTNSENEENLCYSTSSCKEAPSQTVGEFFGQAYNNLMNYHMQTTNQGLDRKEEACTGETQEQFLAGAHENLIRFMD</sequence>
<accession>A0AAP0R7T9</accession>
<dbReference type="AlphaFoldDB" id="A0AAP0R7T9"/>
<evidence type="ECO:0000313" key="2">
    <source>
        <dbReference type="EMBL" id="KAK9268816.1"/>
    </source>
</evidence>
<gene>
    <name evidence="2" type="ORF">L1049_000580</name>
</gene>
<name>A0AAP0R7T9_LIQFO</name>
<feature type="compositionally biased region" description="Low complexity" evidence="1">
    <location>
        <begin position="96"/>
        <end position="105"/>
    </location>
</feature>
<dbReference type="EMBL" id="JBBPBK010000015">
    <property type="protein sequence ID" value="KAK9268816.1"/>
    <property type="molecule type" value="Genomic_DNA"/>
</dbReference>
<feature type="region of interest" description="Disordered" evidence="1">
    <location>
        <begin position="301"/>
        <end position="331"/>
    </location>
</feature>
<reference evidence="2 3" key="1">
    <citation type="journal article" date="2024" name="Plant J.">
        <title>Genome sequences and population genomics reveal climatic adaptation and genomic divergence between two closely related sweetgum species.</title>
        <authorList>
            <person name="Xu W.Q."/>
            <person name="Ren C.Q."/>
            <person name="Zhang X.Y."/>
            <person name="Comes H.P."/>
            <person name="Liu X.H."/>
            <person name="Li Y.G."/>
            <person name="Kettle C.J."/>
            <person name="Jalonen R."/>
            <person name="Gaisberger H."/>
            <person name="Ma Y.Z."/>
            <person name="Qiu Y.X."/>
        </authorList>
    </citation>
    <scope>NUCLEOTIDE SEQUENCE [LARGE SCALE GENOMIC DNA]</scope>
    <source>
        <strain evidence="2">Hangzhou</strain>
    </source>
</reference>
<feature type="region of interest" description="Disordered" evidence="1">
    <location>
        <begin position="88"/>
        <end position="118"/>
    </location>
</feature>
<proteinExistence type="predicted"/>
<organism evidence="2 3">
    <name type="scientific">Liquidambar formosana</name>
    <name type="common">Formosan gum</name>
    <dbReference type="NCBI Taxonomy" id="63359"/>
    <lineage>
        <taxon>Eukaryota</taxon>
        <taxon>Viridiplantae</taxon>
        <taxon>Streptophyta</taxon>
        <taxon>Embryophyta</taxon>
        <taxon>Tracheophyta</taxon>
        <taxon>Spermatophyta</taxon>
        <taxon>Magnoliopsida</taxon>
        <taxon>eudicotyledons</taxon>
        <taxon>Gunneridae</taxon>
        <taxon>Pentapetalae</taxon>
        <taxon>Saxifragales</taxon>
        <taxon>Altingiaceae</taxon>
        <taxon>Liquidambar</taxon>
    </lineage>
</organism>
<evidence type="ECO:0000256" key="1">
    <source>
        <dbReference type="SAM" id="MobiDB-lite"/>
    </source>
</evidence>
<evidence type="ECO:0000313" key="3">
    <source>
        <dbReference type="Proteomes" id="UP001415857"/>
    </source>
</evidence>
<protein>
    <submittedName>
        <fullName evidence="2">Uncharacterized protein</fullName>
    </submittedName>
</protein>